<reference evidence="1" key="1">
    <citation type="submission" date="2019-07" db="EMBL/GenBank/DDBJ databases">
        <authorList>
            <person name="Dittberner H."/>
        </authorList>
    </citation>
    <scope>NUCLEOTIDE SEQUENCE [LARGE SCALE GENOMIC DNA]</scope>
</reference>
<name>A0A565AVS7_9BRAS</name>
<dbReference type="Proteomes" id="UP000489600">
    <property type="component" value="Unassembled WGS sequence"/>
</dbReference>
<accession>A0A565AVS7</accession>
<proteinExistence type="predicted"/>
<dbReference type="AlphaFoldDB" id="A0A565AVS7"/>
<keyword evidence="2" id="KW-1185">Reference proteome</keyword>
<dbReference type="EMBL" id="CABITT030000001">
    <property type="protein sequence ID" value="VVA93163.1"/>
    <property type="molecule type" value="Genomic_DNA"/>
</dbReference>
<evidence type="ECO:0000313" key="1">
    <source>
        <dbReference type="EMBL" id="VVA93163.1"/>
    </source>
</evidence>
<comment type="caution">
    <text evidence="1">The sequence shown here is derived from an EMBL/GenBank/DDBJ whole genome shotgun (WGS) entry which is preliminary data.</text>
</comment>
<evidence type="ECO:0000313" key="2">
    <source>
        <dbReference type="Proteomes" id="UP000489600"/>
    </source>
</evidence>
<protein>
    <submittedName>
        <fullName evidence="1">Uncharacterized protein</fullName>
    </submittedName>
</protein>
<sequence>MKSKSLQPKLKFLVLLSVLQCRYQCIIPVHLCALLVLDGLCNCFHIRLTTLLQVVGLILVRMRLVLTLVALPLQNVEIPVPSPYGMVYPPQQVHGAVPQTPPMRPLGPGLPMQPSPYPLNNSTPGCGSNSRSYAFGPNSSGPSIANDEIPVPRMEWYIHLNKYLVMFDQHSFVLKAELFCENMYYPAAPMRPPGPGWPLPPRPQQWYP</sequence>
<organism evidence="1 2">
    <name type="scientific">Arabis nemorensis</name>
    <dbReference type="NCBI Taxonomy" id="586526"/>
    <lineage>
        <taxon>Eukaryota</taxon>
        <taxon>Viridiplantae</taxon>
        <taxon>Streptophyta</taxon>
        <taxon>Embryophyta</taxon>
        <taxon>Tracheophyta</taxon>
        <taxon>Spermatophyta</taxon>
        <taxon>Magnoliopsida</taxon>
        <taxon>eudicotyledons</taxon>
        <taxon>Gunneridae</taxon>
        <taxon>Pentapetalae</taxon>
        <taxon>rosids</taxon>
        <taxon>malvids</taxon>
        <taxon>Brassicales</taxon>
        <taxon>Brassicaceae</taxon>
        <taxon>Arabideae</taxon>
        <taxon>Arabis</taxon>
    </lineage>
</organism>
<gene>
    <name evidence="1" type="ORF">ANE_LOCUS3608</name>
</gene>